<keyword evidence="14" id="KW-1185">Reference proteome</keyword>
<proteinExistence type="inferred from homology"/>
<dbReference type="Pfam" id="PF13183">
    <property type="entry name" value="Fer4_8"/>
    <property type="match status" value="1"/>
</dbReference>
<keyword evidence="9" id="KW-0411">Iron-sulfur</keyword>
<gene>
    <name evidence="13" type="ORF">BTA35_0209340</name>
</gene>
<dbReference type="Proteomes" id="UP000190064">
    <property type="component" value="Unassembled WGS sequence"/>
</dbReference>
<organism evidence="13 14">
    <name type="scientific">Oceanospirillum linum</name>
    <dbReference type="NCBI Taxonomy" id="966"/>
    <lineage>
        <taxon>Bacteria</taxon>
        <taxon>Pseudomonadati</taxon>
        <taxon>Pseudomonadota</taxon>
        <taxon>Gammaproteobacteria</taxon>
        <taxon>Oceanospirillales</taxon>
        <taxon>Oceanospirillaceae</taxon>
        <taxon>Oceanospirillum</taxon>
    </lineage>
</organism>
<keyword evidence="6" id="KW-0809">Transit peptide</keyword>
<keyword evidence="8" id="KW-0408">Iron</keyword>
<dbReference type="EC" id="1.1.2.4" evidence="10"/>
<dbReference type="InterPro" id="IPR009051">
    <property type="entry name" value="Helical_ferredxn"/>
</dbReference>
<dbReference type="SUPFAM" id="SSF56176">
    <property type="entry name" value="FAD-binding/transporter-associated domain-like"/>
    <property type="match status" value="1"/>
</dbReference>
<dbReference type="GO" id="GO:0008720">
    <property type="term" value="F:D-lactate dehydrogenase (NAD+) activity"/>
    <property type="evidence" value="ECO:0007669"/>
    <property type="project" value="TreeGrafter"/>
</dbReference>
<feature type="domain" description="4Fe-4S ferredoxin-type" evidence="11">
    <location>
        <begin position="530"/>
        <end position="561"/>
    </location>
</feature>
<dbReference type="STRING" id="966.BTA35_0209340"/>
<dbReference type="InterPro" id="IPR036318">
    <property type="entry name" value="FAD-bd_PCMH-like_sf"/>
</dbReference>
<dbReference type="Gene3D" id="3.30.70.2740">
    <property type="match status" value="1"/>
</dbReference>
<evidence type="ECO:0000256" key="8">
    <source>
        <dbReference type="ARBA" id="ARBA00023004"/>
    </source>
</evidence>
<dbReference type="Pfam" id="PF02913">
    <property type="entry name" value="FAD-oxidase_C"/>
    <property type="match status" value="1"/>
</dbReference>
<dbReference type="Gene3D" id="1.10.45.10">
    <property type="entry name" value="Vanillyl-alcohol Oxidase, Chain A, domain 4"/>
    <property type="match status" value="1"/>
</dbReference>
<comment type="similarity">
    <text evidence="2">Belongs to the FAD-binding oxidoreductase/transferase type 4 family.</text>
</comment>
<evidence type="ECO:0000259" key="12">
    <source>
        <dbReference type="PROSITE" id="PS51387"/>
    </source>
</evidence>
<keyword evidence="5" id="KW-0274">FAD</keyword>
<evidence type="ECO:0000256" key="5">
    <source>
        <dbReference type="ARBA" id="ARBA00022827"/>
    </source>
</evidence>
<dbReference type="Gene3D" id="3.30.70.2190">
    <property type="match status" value="1"/>
</dbReference>
<evidence type="ECO:0000256" key="4">
    <source>
        <dbReference type="ARBA" id="ARBA00022723"/>
    </source>
</evidence>
<dbReference type="InterPro" id="IPR016166">
    <property type="entry name" value="FAD-bd_PCMH"/>
</dbReference>
<dbReference type="EMBL" id="MTSD02000003">
    <property type="protein sequence ID" value="OOV87189.1"/>
    <property type="molecule type" value="Genomic_DNA"/>
</dbReference>
<dbReference type="PROSITE" id="PS51379">
    <property type="entry name" value="4FE4S_FER_2"/>
    <property type="match status" value="2"/>
</dbReference>
<dbReference type="InterPro" id="IPR004113">
    <property type="entry name" value="FAD-bd_oxidored_4_C"/>
</dbReference>
<evidence type="ECO:0000256" key="6">
    <source>
        <dbReference type="ARBA" id="ARBA00022946"/>
    </source>
</evidence>
<dbReference type="AlphaFoldDB" id="A0A1T1HBH0"/>
<dbReference type="RefSeq" id="WP_078319544.1">
    <property type="nucleotide sequence ID" value="NZ_FXTS01000003.1"/>
</dbReference>
<dbReference type="PROSITE" id="PS51387">
    <property type="entry name" value="FAD_PCMH"/>
    <property type="match status" value="1"/>
</dbReference>
<dbReference type="FunFam" id="1.10.45.10:FF:000001">
    <property type="entry name" value="D-lactate dehydrogenase mitochondrial"/>
    <property type="match status" value="1"/>
</dbReference>
<evidence type="ECO:0000256" key="10">
    <source>
        <dbReference type="ARBA" id="ARBA00038897"/>
    </source>
</evidence>
<evidence type="ECO:0000259" key="11">
    <source>
        <dbReference type="PROSITE" id="PS51379"/>
    </source>
</evidence>
<dbReference type="GO" id="GO:0071949">
    <property type="term" value="F:FAD binding"/>
    <property type="evidence" value="ECO:0007669"/>
    <property type="project" value="InterPro"/>
</dbReference>
<dbReference type="FunFam" id="3.30.70.2740:FF:000006">
    <property type="entry name" value="NAD-independent D-lactate dehydrogenase"/>
    <property type="match status" value="1"/>
</dbReference>
<dbReference type="PANTHER" id="PTHR11748:SF111">
    <property type="entry name" value="D-LACTATE DEHYDROGENASE, MITOCHONDRIAL-RELATED"/>
    <property type="match status" value="1"/>
</dbReference>
<dbReference type="InterPro" id="IPR016167">
    <property type="entry name" value="FAD-bd_PCMH_sub1"/>
</dbReference>
<dbReference type="GO" id="GO:0051536">
    <property type="term" value="F:iron-sulfur cluster binding"/>
    <property type="evidence" value="ECO:0007669"/>
    <property type="project" value="UniProtKB-KW"/>
</dbReference>
<dbReference type="GO" id="GO:0004458">
    <property type="term" value="F:D-lactate dehydrogenase (cytochrome) activity"/>
    <property type="evidence" value="ECO:0007669"/>
    <property type="project" value="UniProtKB-EC"/>
</dbReference>
<keyword evidence="3" id="KW-0285">Flavoprotein</keyword>
<dbReference type="InterPro" id="IPR006094">
    <property type="entry name" value="Oxid_FAD_bind_N"/>
</dbReference>
<evidence type="ECO:0000313" key="14">
    <source>
        <dbReference type="Proteomes" id="UP000190064"/>
    </source>
</evidence>
<evidence type="ECO:0000256" key="2">
    <source>
        <dbReference type="ARBA" id="ARBA00008000"/>
    </source>
</evidence>
<dbReference type="SUPFAM" id="SSF46548">
    <property type="entry name" value="alpha-helical ferredoxin"/>
    <property type="match status" value="1"/>
</dbReference>
<feature type="domain" description="FAD-binding PCMH-type" evidence="12">
    <location>
        <begin position="38"/>
        <end position="266"/>
    </location>
</feature>
<dbReference type="InterPro" id="IPR017900">
    <property type="entry name" value="4Fe4S_Fe_S_CS"/>
</dbReference>
<dbReference type="Pfam" id="PF02754">
    <property type="entry name" value="CCG"/>
    <property type="match status" value="1"/>
</dbReference>
<dbReference type="SUPFAM" id="SSF55103">
    <property type="entry name" value="FAD-linked oxidases, C-terminal domain"/>
    <property type="match status" value="1"/>
</dbReference>
<dbReference type="InterPro" id="IPR016164">
    <property type="entry name" value="FAD-linked_Oxase-like_C"/>
</dbReference>
<evidence type="ECO:0000313" key="13">
    <source>
        <dbReference type="EMBL" id="OOV87189.1"/>
    </source>
</evidence>
<feature type="domain" description="4Fe-4S ferredoxin-type" evidence="11">
    <location>
        <begin position="593"/>
        <end position="624"/>
    </location>
</feature>
<dbReference type="InterPro" id="IPR016169">
    <property type="entry name" value="FAD-bd_PCMH_sub2"/>
</dbReference>
<evidence type="ECO:0000256" key="1">
    <source>
        <dbReference type="ARBA" id="ARBA00001974"/>
    </source>
</evidence>
<dbReference type="InterPro" id="IPR016171">
    <property type="entry name" value="Vanillyl_alc_oxidase_C-sub2"/>
</dbReference>
<keyword evidence="4" id="KW-0479">Metal-binding</keyword>
<dbReference type="GO" id="GO:1903457">
    <property type="term" value="P:lactate catabolic process"/>
    <property type="evidence" value="ECO:0007669"/>
    <property type="project" value="TreeGrafter"/>
</dbReference>
<name>A0A1T1HBH0_OCELI</name>
<comment type="caution">
    <text evidence="13">The sequence shown here is derived from an EMBL/GenBank/DDBJ whole genome shotgun (WGS) entry which is preliminary data.</text>
</comment>
<dbReference type="PROSITE" id="PS00198">
    <property type="entry name" value="4FE4S_FER_1"/>
    <property type="match status" value="2"/>
</dbReference>
<accession>A0A1T1HBH0</accession>
<protein>
    <recommendedName>
        <fullName evidence="10">D-lactate dehydrogenase (cytochrome)</fullName>
        <ecNumber evidence="10">1.1.2.4</ecNumber>
    </recommendedName>
</protein>
<evidence type="ECO:0000256" key="7">
    <source>
        <dbReference type="ARBA" id="ARBA00023002"/>
    </source>
</evidence>
<sequence length="972" mass="106922">MKQAYQELYNELSGFISQERLIHDELRTLAYGTDASFYRLVPQLVVRVDSEQEVISVLKATAARQLPVTFRAAGTSLSGQAVTDSVLVQLSSNWRGYHIHDQGDSVSLQPGVIGGKANQLLAPYQRKIGPDPASINAAMIGGIAANNASGMCCGTAQNSYNTVEHMRVILADGTLLDTADEASRKAFEQSHAGLLAELKTLGEKTRDNQQLADLIRHKYRLKNTTGYSLNSLVDYSDPFDILKHLMIGSEGTLGFISEVTYRTVIEHPLKAAAMIFFPDMESTCRAVTAMKPTPVAAVELIDRAGLRAVEDKPGMPEILKTLGDNAAALLVDVRASEREELEQKLAQVTAAIGDIETVAPIGFTEDSATYDLYWKIRKGLFPAVGAVRMTGTTVIIEDVAFPIEQLAEGVLELQQVFRKYGYDEALLFGHALEGNLHFVFTQGFDDPEEITRYQQLMDDVANLVAVKYKGSLKAEHGTGRNMAPYVELEWGRDAYDLMWQLKALFDPDHLLNPDVILTRNPNLHLENLKPLPPADSLIDKCIECGFCESSCPSRNLSLTPRQRIVIWREINRLEDTADQGQGSQQEADRLKALVSEYDYQGIDTCAACGLCEMNCPVSINTGDLTRSLRHERNKGYSGAAKWVADHFETVANTSRTMLKVTDGMHTLVGSKNMSAITSMARKVSGNRVQQWTPSMPKASPKIDDILKRMPMSQPEKRLQGDVTETSLTEGRQGLTDDNRVVYLPSCATRIMGAARHQGEDRSTPEVTISLLNKAGFEVIFPGRLGDQCCGMPFQSKGQFAAADMKADQLNKALLAATDNGRYPVFCDTSPCLMQMREKLDSRLRLYEQVEFIYDFVLPRLTIVAKKDRIALHITCSTTKMGLADKFLALAKACADEVITPPDITCCGFAGDKGFSQPELNASALKDLPDAVAGCDEGYSNSRTCEIGLSEHSGIPYQSIIYLVDRLSTAKTA</sequence>
<evidence type="ECO:0000256" key="9">
    <source>
        <dbReference type="ARBA" id="ARBA00023014"/>
    </source>
</evidence>
<keyword evidence="7" id="KW-0560">Oxidoreductase</keyword>
<evidence type="ECO:0000256" key="3">
    <source>
        <dbReference type="ARBA" id="ARBA00022630"/>
    </source>
</evidence>
<dbReference type="Pfam" id="PF01565">
    <property type="entry name" value="FAD_binding_4"/>
    <property type="match status" value="1"/>
</dbReference>
<comment type="cofactor">
    <cofactor evidence="1">
        <name>FAD</name>
        <dbReference type="ChEBI" id="CHEBI:57692"/>
    </cofactor>
</comment>
<dbReference type="InterPro" id="IPR017896">
    <property type="entry name" value="4Fe4S_Fe-S-bd"/>
</dbReference>
<dbReference type="InterPro" id="IPR004017">
    <property type="entry name" value="Cys_rich_dom"/>
</dbReference>
<dbReference type="PANTHER" id="PTHR11748">
    <property type="entry name" value="D-LACTATE DEHYDROGENASE"/>
    <property type="match status" value="1"/>
</dbReference>
<dbReference type="Gene3D" id="3.30.465.10">
    <property type="match status" value="1"/>
</dbReference>
<dbReference type="Gene3D" id="3.30.43.10">
    <property type="entry name" value="Uridine Diphospho-n-acetylenolpyruvylglucosamine Reductase, domain 2"/>
    <property type="match status" value="1"/>
</dbReference>
<reference evidence="13" key="1">
    <citation type="submission" date="2017-02" db="EMBL/GenBank/DDBJ databases">
        <title>Draft Genome Sequence of the Salt Water Bacterium Oceanospirillum linum ATCC 11336.</title>
        <authorList>
            <person name="Trachtenberg A.M."/>
            <person name="Carney J.G."/>
            <person name="Linnane J.D."/>
            <person name="Rheaume B.A."/>
            <person name="Pitts N.L."/>
            <person name="Mykles D.L."/>
            <person name="Maclea K.S."/>
        </authorList>
    </citation>
    <scope>NUCLEOTIDE SEQUENCE [LARGE SCALE GENOMIC DNA]</scope>
    <source>
        <strain evidence="13">ATCC 11336</strain>
    </source>
</reference>
<dbReference type="GO" id="GO:0046872">
    <property type="term" value="F:metal ion binding"/>
    <property type="evidence" value="ECO:0007669"/>
    <property type="project" value="UniProtKB-KW"/>
</dbReference>
<dbReference type="Gene3D" id="1.10.1060.10">
    <property type="entry name" value="Alpha-helical ferredoxin"/>
    <property type="match status" value="1"/>
</dbReference>